<dbReference type="RefSeq" id="WP_407050893.1">
    <property type="nucleotide sequence ID" value="NZ_CP158568.1"/>
</dbReference>
<evidence type="ECO:0000259" key="3">
    <source>
        <dbReference type="Pfam" id="PF25876"/>
    </source>
</evidence>
<dbReference type="InterPro" id="IPR058624">
    <property type="entry name" value="MdtA-like_HH"/>
</dbReference>
<feature type="domain" description="Multidrug resistance protein MdtA-like barrel-sandwich hybrid" evidence="4">
    <location>
        <begin position="86"/>
        <end position="224"/>
    </location>
</feature>
<dbReference type="GO" id="GO:0030313">
    <property type="term" value="C:cell envelope"/>
    <property type="evidence" value="ECO:0007669"/>
    <property type="project" value="UniProtKB-SubCell"/>
</dbReference>
<dbReference type="Gene3D" id="2.40.420.20">
    <property type="match status" value="1"/>
</dbReference>
<dbReference type="GO" id="GO:0046677">
    <property type="term" value="P:response to antibiotic"/>
    <property type="evidence" value="ECO:0007669"/>
    <property type="project" value="TreeGrafter"/>
</dbReference>
<evidence type="ECO:0000256" key="1">
    <source>
        <dbReference type="ARBA" id="ARBA00004196"/>
    </source>
</evidence>
<dbReference type="GO" id="GO:0005886">
    <property type="term" value="C:plasma membrane"/>
    <property type="evidence" value="ECO:0007669"/>
    <property type="project" value="TreeGrafter"/>
</dbReference>
<evidence type="ECO:0000259" key="4">
    <source>
        <dbReference type="Pfam" id="PF25917"/>
    </source>
</evidence>
<feature type="domain" description="Multidrug resistance protein MdtA-like beta-barrel" evidence="5">
    <location>
        <begin position="231"/>
        <end position="313"/>
    </location>
</feature>
<dbReference type="EMBL" id="CP158568">
    <property type="protein sequence ID" value="XBY45797.1"/>
    <property type="molecule type" value="Genomic_DNA"/>
</dbReference>
<evidence type="ECO:0000313" key="7">
    <source>
        <dbReference type="EMBL" id="XBY45797.1"/>
    </source>
</evidence>
<dbReference type="Pfam" id="PF25944">
    <property type="entry name" value="Beta-barrel_RND"/>
    <property type="match status" value="1"/>
</dbReference>
<feature type="domain" description="Multidrug resistance protein MdtA-like alpha-helical hairpin" evidence="3">
    <location>
        <begin position="126"/>
        <end position="191"/>
    </location>
</feature>
<dbReference type="SUPFAM" id="SSF111369">
    <property type="entry name" value="HlyD-like secretion proteins"/>
    <property type="match status" value="1"/>
</dbReference>
<protein>
    <submittedName>
        <fullName evidence="7">Efflux RND transporter periplasmic adaptor subunit</fullName>
    </submittedName>
</protein>
<dbReference type="NCBIfam" id="TIGR01730">
    <property type="entry name" value="RND_mfp"/>
    <property type="match status" value="1"/>
</dbReference>
<dbReference type="Pfam" id="PF25876">
    <property type="entry name" value="HH_MFP_RND"/>
    <property type="match status" value="1"/>
</dbReference>
<dbReference type="KEGG" id="mflg:ABS361_05915"/>
<dbReference type="InterPro" id="IPR058627">
    <property type="entry name" value="MdtA-like_C"/>
</dbReference>
<dbReference type="InterPro" id="IPR006143">
    <property type="entry name" value="RND_pump_MFP"/>
</dbReference>
<proteinExistence type="inferred from homology"/>
<dbReference type="Pfam" id="PF25917">
    <property type="entry name" value="BSH_RND"/>
    <property type="match status" value="1"/>
</dbReference>
<dbReference type="Gene3D" id="2.40.30.170">
    <property type="match status" value="1"/>
</dbReference>
<evidence type="ECO:0000259" key="5">
    <source>
        <dbReference type="Pfam" id="PF25944"/>
    </source>
</evidence>
<dbReference type="PANTHER" id="PTHR30158:SF24">
    <property type="entry name" value="HLYD FAMILY SECRETION PROTEIN"/>
    <property type="match status" value="1"/>
</dbReference>
<dbReference type="PANTHER" id="PTHR30158">
    <property type="entry name" value="ACRA/E-RELATED COMPONENT OF DRUG EFFLUX TRANSPORTER"/>
    <property type="match status" value="1"/>
</dbReference>
<accession>A0AAU7XG26</accession>
<name>A0AAU7XG26_9HYPH</name>
<dbReference type="AlphaFoldDB" id="A0AAU7XG26"/>
<dbReference type="Pfam" id="PF25967">
    <property type="entry name" value="RND-MFP_C"/>
    <property type="match status" value="1"/>
</dbReference>
<dbReference type="Gene3D" id="2.40.50.100">
    <property type="match status" value="1"/>
</dbReference>
<feature type="domain" description="Multidrug resistance protein MdtA-like C-terminal permuted SH3" evidence="6">
    <location>
        <begin position="317"/>
        <end position="378"/>
    </location>
</feature>
<dbReference type="Gene3D" id="1.10.287.470">
    <property type="entry name" value="Helix hairpin bin"/>
    <property type="match status" value="1"/>
</dbReference>
<gene>
    <name evidence="7" type="ORF">ABS361_05915</name>
</gene>
<sequence>MKPSRFVLLVVAVAIGGAVVYTNHEKIGVFATTQYASLVAQYAALTKPAAPPAPPAFVMPVPVVSVTKQTLPVTLDYSARVEATDKVTLQAKVSGYLVEQHVPDGADVKQGDLLYRIDSRDYDVALEQATAQLARDTASLDYLKASLDRGADLAKGGFVSKDTFDQRASAAKQAESLLAIDRAAIRAAELNRANTEIRAPFAGRLGRSLASVGTLVGSGGTALNSLVRIDPVYVTFNPSETDLAKILKARGQGEVTAEAFVPGDEAHPKRGTLTFIDNAIDQSTGTIAVRVTIANPDVALLPGQYVRLRLHIGTEPDALMLPQVAIGSNQFGKYVYVIGEGDKVEMRPVTVGRSNGSLVSIVSGLKETDQIITGNLQKIGPGLPVKPMPQKVATAEQSNRN</sequence>
<dbReference type="InterPro" id="IPR058626">
    <property type="entry name" value="MdtA-like_b-barrel"/>
</dbReference>
<dbReference type="InterPro" id="IPR058625">
    <property type="entry name" value="MdtA-like_BSH"/>
</dbReference>
<dbReference type="GO" id="GO:0022857">
    <property type="term" value="F:transmembrane transporter activity"/>
    <property type="evidence" value="ECO:0007669"/>
    <property type="project" value="InterPro"/>
</dbReference>
<comment type="similarity">
    <text evidence="2">Belongs to the membrane fusion protein (MFP) (TC 8.A.1) family.</text>
</comment>
<organism evidence="7">
    <name type="scientific">Methyloraptor flagellatus</name>
    <dbReference type="NCBI Taxonomy" id="3162530"/>
    <lineage>
        <taxon>Bacteria</taxon>
        <taxon>Pseudomonadati</taxon>
        <taxon>Pseudomonadota</taxon>
        <taxon>Alphaproteobacteria</taxon>
        <taxon>Hyphomicrobiales</taxon>
        <taxon>Ancalomicrobiaceae</taxon>
        <taxon>Methyloraptor</taxon>
    </lineage>
</organism>
<evidence type="ECO:0000256" key="2">
    <source>
        <dbReference type="ARBA" id="ARBA00009477"/>
    </source>
</evidence>
<comment type="subcellular location">
    <subcellularLocation>
        <location evidence="1">Cell envelope</location>
    </subcellularLocation>
</comment>
<evidence type="ECO:0000259" key="6">
    <source>
        <dbReference type="Pfam" id="PF25967"/>
    </source>
</evidence>
<reference evidence="7" key="1">
    <citation type="submission" date="2024-06" db="EMBL/GenBank/DDBJ databases">
        <title>Methylostella associata gen. nov., sp. nov., a novel Ancalomicrobiaceae-affiliated facultatively methylotrophic bacteria that feed on methanotrophs of the genus Methylococcus.</title>
        <authorList>
            <person name="Saltykova V."/>
            <person name="Danilova O.V."/>
            <person name="Oshkin I.Y."/>
            <person name="Belova S.E."/>
            <person name="Pimenov N.V."/>
            <person name="Dedysh S.N."/>
        </authorList>
    </citation>
    <scope>NUCLEOTIDE SEQUENCE</scope>
    <source>
        <strain evidence="7">S20</strain>
    </source>
</reference>